<dbReference type="Gene3D" id="3.40.50.300">
    <property type="entry name" value="P-loop containing nucleotide triphosphate hydrolases"/>
    <property type="match status" value="1"/>
</dbReference>
<dbReference type="InterPro" id="IPR011990">
    <property type="entry name" value="TPR-like_helical_dom_sf"/>
</dbReference>
<dbReference type="Gene3D" id="1.25.40.10">
    <property type="entry name" value="Tetratricopeptide repeat domain"/>
    <property type="match status" value="1"/>
</dbReference>
<evidence type="ECO:0000256" key="2">
    <source>
        <dbReference type="ARBA" id="ARBA00022840"/>
    </source>
</evidence>
<dbReference type="Pfam" id="PF13191">
    <property type="entry name" value="AAA_16"/>
    <property type="match status" value="1"/>
</dbReference>
<comment type="caution">
    <text evidence="4">The sequence shown here is derived from an EMBL/GenBank/DDBJ whole genome shotgun (WGS) entry which is preliminary data.</text>
</comment>
<protein>
    <submittedName>
        <fullName evidence="4">LuxR family transcriptional regulator</fullName>
    </submittedName>
</protein>
<dbReference type="InterPro" id="IPR041664">
    <property type="entry name" value="AAA_16"/>
</dbReference>
<accession>A0ABP5AIK5</accession>
<dbReference type="PANTHER" id="PTHR16305">
    <property type="entry name" value="TESTICULAR SOLUBLE ADENYLYL CYCLASE"/>
    <property type="match status" value="1"/>
</dbReference>
<dbReference type="SUPFAM" id="SSF52540">
    <property type="entry name" value="P-loop containing nucleoside triphosphate hydrolases"/>
    <property type="match status" value="1"/>
</dbReference>
<evidence type="ECO:0000313" key="4">
    <source>
        <dbReference type="EMBL" id="GAA1913622.1"/>
    </source>
</evidence>
<name>A0ABP5AIK5_9ACTN</name>
<dbReference type="PRINTS" id="PR00038">
    <property type="entry name" value="HTHLUXR"/>
</dbReference>
<dbReference type="CDD" id="cd06170">
    <property type="entry name" value="LuxR_C_like"/>
    <property type="match status" value="1"/>
</dbReference>
<sequence length="1022" mass="109968">MLPDVESRSVSPVFVGRSTELAALTEGLARATAGEPQAFVVGGEAGVGKTRLLEEYLAAARAAGAVTTVGGCVELGADGLPFAPFAAVLRSLHRQLGPELAAAAAGQEDELARLLPELGEARQSAGDELDRARLFELTTRLMEKLAAERTLVIAVEDLHWADRSTRELLGYLFRSLHRARLVLLATYRTDDIHRRHPLRPFLAETERTRSVLRVELCPFTRPEVAAQITGIRGGDEPPEELVCTVFERSEGNAFFVEELIASRSDHGMSESLRDLLLVRLEALDDGTQEIVRLIAVGGSAVEHGLLTEVAGCPEGQLLAALRTAVGANLLTADGEGYRFRHSLMREAVLDDLLPGERTRLNRRYAEALAAHPQLVARDQRAARLASYWYQAGDPARALPAVLDASVDARRRYAYAEQLRLLERALELWDGTPAEVREAVRPVERPEAYPACGAGKGPLRLLDLLAEALTAAQLSAQRDRARAIAKQALRLLEGESEPLLAAWFWLQRSRIADVLMPDAGLEDLRRAQELLRGLPPSAVHAQVLAHLAAQQAGRRRSPESYRTVERAVDLARLVGDESTELHARFTLAGLKADAGDVAGGVAGMTAVRNRVLERREVSLMGRCLINLPATLADVGEVEAAAAMSQEGMELAHRYGLEDTEAWLSAIYARVMAGLGRWDESAAALAAARRQARTSRPRAAAVVAAGQLALDRGDIDTARAELVVALRESSGQRVTAQVALPLARLRVRIAVADGRIEEARDVLRTALTGDYPPFTSGHVWPLLLTAATAEAELRDLPEAAVGRAAAVRGIREAMSPVPRSMPLWEAFEALVSAELLRAEDRDTAAHWARAIDLLRPLPVPVPLAEARLRRAEALLAEGGGAGGRTREEAAGLLRQARSVAARVGARPLREEVERLARRAGLGLALSGQAPAPVRGATGGFGLTRRERDVLALVAEGRSNRQIAEELFISPKTASVHVSRILAKLEVSARGEAAAVAHRLGLAARTGPPRVAVGPGADRTGTGRT</sequence>
<dbReference type="SUPFAM" id="SSF46894">
    <property type="entry name" value="C-terminal effector domain of the bipartite response regulators"/>
    <property type="match status" value="1"/>
</dbReference>
<dbReference type="PROSITE" id="PS50043">
    <property type="entry name" value="HTH_LUXR_2"/>
    <property type="match status" value="1"/>
</dbReference>
<dbReference type="RefSeq" id="WP_425581318.1">
    <property type="nucleotide sequence ID" value="NZ_BAAAMJ010000024.1"/>
</dbReference>
<dbReference type="InterPro" id="IPR027417">
    <property type="entry name" value="P-loop_NTPase"/>
</dbReference>
<dbReference type="PANTHER" id="PTHR16305:SF35">
    <property type="entry name" value="TRANSCRIPTIONAL ACTIVATOR DOMAIN"/>
    <property type="match status" value="1"/>
</dbReference>
<dbReference type="SMART" id="SM00421">
    <property type="entry name" value="HTH_LUXR"/>
    <property type="match status" value="1"/>
</dbReference>
<dbReference type="InterPro" id="IPR000792">
    <property type="entry name" value="Tscrpt_reg_LuxR_C"/>
</dbReference>
<feature type="domain" description="HTH luxR-type" evidence="3">
    <location>
        <begin position="933"/>
        <end position="998"/>
    </location>
</feature>
<dbReference type="EMBL" id="BAAAMJ010000024">
    <property type="protein sequence ID" value="GAA1913622.1"/>
    <property type="molecule type" value="Genomic_DNA"/>
</dbReference>
<dbReference type="Gene3D" id="1.10.10.10">
    <property type="entry name" value="Winged helix-like DNA-binding domain superfamily/Winged helix DNA-binding domain"/>
    <property type="match status" value="1"/>
</dbReference>
<dbReference type="Pfam" id="PF00196">
    <property type="entry name" value="GerE"/>
    <property type="match status" value="1"/>
</dbReference>
<evidence type="ECO:0000313" key="5">
    <source>
        <dbReference type="Proteomes" id="UP001501303"/>
    </source>
</evidence>
<reference evidence="5" key="1">
    <citation type="journal article" date="2019" name="Int. J. Syst. Evol. Microbiol.">
        <title>The Global Catalogue of Microorganisms (GCM) 10K type strain sequencing project: providing services to taxonomists for standard genome sequencing and annotation.</title>
        <authorList>
            <consortium name="The Broad Institute Genomics Platform"/>
            <consortium name="The Broad Institute Genome Sequencing Center for Infectious Disease"/>
            <person name="Wu L."/>
            <person name="Ma J."/>
        </authorList>
    </citation>
    <scope>NUCLEOTIDE SEQUENCE [LARGE SCALE GENOMIC DNA]</scope>
    <source>
        <strain evidence="5">JCM 13581</strain>
    </source>
</reference>
<proteinExistence type="predicted"/>
<evidence type="ECO:0000259" key="3">
    <source>
        <dbReference type="PROSITE" id="PS50043"/>
    </source>
</evidence>
<evidence type="ECO:0000256" key="1">
    <source>
        <dbReference type="ARBA" id="ARBA00022741"/>
    </source>
</evidence>
<organism evidence="4 5">
    <name type="scientific">Streptomyces sodiiphilus</name>
    <dbReference type="NCBI Taxonomy" id="226217"/>
    <lineage>
        <taxon>Bacteria</taxon>
        <taxon>Bacillati</taxon>
        <taxon>Actinomycetota</taxon>
        <taxon>Actinomycetes</taxon>
        <taxon>Kitasatosporales</taxon>
        <taxon>Streptomycetaceae</taxon>
        <taxon>Streptomyces</taxon>
    </lineage>
</organism>
<keyword evidence="1" id="KW-0547">Nucleotide-binding</keyword>
<dbReference type="InterPro" id="IPR036388">
    <property type="entry name" value="WH-like_DNA-bd_sf"/>
</dbReference>
<dbReference type="Proteomes" id="UP001501303">
    <property type="component" value="Unassembled WGS sequence"/>
</dbReference>
<keyword evidence="2" id="KW-0067">ATP-binding</keyword>
<gene>
    <name evidence="4" type="ORF">GCM10009716_23950</name>
</gene>
<dbReference type="InterPro" id="IPR016032">
    <property type="entry name" value="Sig_transdc_resp-reg_C-effctor"/>
</dbReference>
<keyword evidence="5" id="KW-1185">Reference proteome</keyword>